<proteinExistence type="predicted"/>
<dbReference type="InterPro" id="IPR050553">
    <property type="entry name" value="Thioredoxin_ResA/DsbE_sf"/>
</dbReference>
<dbReference type="eggNOG" id="COG1413">
    <property type="taxonomic scope" value="Bacteria"/>
</dbReference>
<dbReference type="SUPFAM" id="SSF52833">
    <property type="entry name" value="Thioredoxin-like"/>
    <property type="match status" value="1"/>
</dbReference>
<keyword evidence="3" id="KW-0735">Signal-anchor</keyword>
<keyword evidence="6" id="KW-0812">Transmembrane</keyword>
<dbReference type="InterPro" id="IPR004155">
    <property type="entry name" value="PBS_lyase_HEAT"/>
</dbReference>
<dbReference type="GO" id="GO:0016209">
    <property type="term" value="F:antioxidant activity"/>
    <property type="evidence" value="ECO:0007669"/>
    <property type="project" value="InterPro"/>
</dbReference>
<evidence type="ECO:0000259" key="7">
    <source>
        <dbReference type="PROSITE" id="PS51352"/>
    </source>
</evidence>
<dbReference type="PROSITE" id="PS00194">
    <property type="entry name" value="THIOREDOXIN_1"/>
    <property type="match status" value="1"/>
</dbReference>
<comment type="subcellular location">
    <subcellularLocation>
        <location evidence="1">Cell envelope</location>
    </subcellularLocation>
</comment>
<dbReference type="InterPro" id="IPR036249">
    <property type="entry name" value="Thioredoxin-like_sf"/>
</dbReference>
<feature type="domain" description="Thioredoxin" evidence="7">
    <location>
        <begin position="253"/>
        <end position="393"/>
    </location>
</feature>
<dbReference type="PANTHER" id="PTHR42852:SF6">
    <property type="entry name" value="THIOL:DISULFIDE INTERCHANGE PROTEIN DSBE"/>
    <property type="match status" value="1"/>
</dbReference>
<dbReference type="InterPro" id="IPR000866">
    <property type="entry name" value="AhpC/TSA"/>
</dbReference>
<keyword evidence="6" id="KW-0472">Membrane</keyword>
<dbReference type="GO" id="GO:0030313">
    <property type="term" value="C:cell envelope"/>
    <property type="evidence" value="ECO:0007669"/>
    <property type="project" value="UniProtKB-SubCell"/>
</dbReference>
<dbReference type="PATRIC" id="fig|1303518.3.peg.591"/>
<dbReference type="Pfam" id="PF13646">
    <property type="entry name" value="HEAT_2"/>
    <property type="match status" value="1"/>
</dbReference>
<evidence type="ECO:0000256" key="1">
    <source>
        <dbReference type="ARBA" id="ARBA00004196"/>
    </source>
</evidence>
<evidence type="ECO:0000313" key="9">
    <source>
        <dbReference type="Proteomes" id="UP000014227"/>
    </source>
</evidence>
<dbReference type="HOGENOM" id="CLU_692045_0_0_0"/>
<dbReference type="InterPro" id="IPR013766">
    <property type="entry name" value="Thioredoxin_domain"/>
</dbReference>
<evidence type="ECO:0000256" key="4">
    <source>
        <dbReference type="ARBA" id="ARBA00023157"/>
    </source>
</evidence>
<keyword evidence="5" id="KW-0676">Redox-active center</keyword>
<dbReference type="InterPro" id="IPR011989">
    <property type="entry name" value="ARM-like"/>
</dbReference>
<dbReference type="SUPFAM" id="SSF48371">
    <property type="entry name" value="ARM repeat"/>
    <property type="match status" value="1"/>
</dbReference>
<feature type="transmembrane region" description="Helical" evidence="6">
    <location>
        <begin position="21"/>
        <end position="41"/>
    </location>
</feature>
<keyword evidence="4" id="KW-1015">Disulfide bond</keyword>
<dbReference type="PANTHER" id="PTHR42852">
    <property type="entry name" value="THIOL:DISULFIDE INTERCHANGE PROTEIN DSBE"/>
    <property type="match status" value="1"/>
</dbReference>
<dbReference type="GO" id="GO:0016491">
    <property type="term" value="F:oxidoreductase activity"/>
    <property type="evidence" value="ECO:0007669"/>
    <property type="project" value="InterPro"/>
</dbReference>
<evidence type="ECO:0000256" key="5">
    <source>
        <dbReference type="ARBA" id="ARBA00023284"/>
    </source>
</evidence>
<dbReference type="Proteomes" id="UP000014227">
    <property type="component" value="Chromosome I"/>
</dbReference>
<dbReference type="KEGG" id="ccz:CCALI_00584"/>
<evidence type="ECO:0000256" key="6">
    <source>
        <dbReference type="SAM" id="Phobius"/>
    </source>
</evidence>
<organism evidence="8 9">
    <name type="scientific">Chthonomonas calidirosea (strain DSM 23976 / ICMP 18418 / T49)</name>
    <dbReference type="NCBI Taxonomy" id="1303518"/>
    <lineage>
        <taxon>Bacteria</taxon>
        <taxon>Bacillati</taxon>
        <taxon>Armatimonadota</taxon>
        <taxon>Chthonomonadia</taxon>
        <taxon>Chthonomonadales</taxon>
        <taxon>Chthonomonadaceae</taxon>
        <taxon>Chthonomonas</taxon>
    </lineage>
</organism>
<dbReference type="Gene3D" id="3.40.30.10">
    <property type="entry name" value="Glutaredoxin"/>
    <property type="match status" value="1"/>
</dbReference>
<dbReference type="Pfam" id="PF00578">
    <property type="entry name" value="AhpC-TSA"/>
    <property type="match status" value="1"/>
</dbReference>
<dbReference type="EMBL" id="HF951689">
    <property type="protein sequence ID" value="CCW34413.1"/>
    <property type="molecule type" value="Genomic_DNA"/>
</dbReference>
<dbReference type="STRING" id="454171.CP488_00570"/>
<keyword evidence="6" id="KW-1133">Transmembrane helix</keyword>
<dbReference type="InterPro" id="IPR016024">
    <property type="entry name" value="ARM-type_fold"/>
</dbReference>
<dbReference type="eggNOG" id="COG0526">
    <property type="taxonomic scope" value="Bacteria"/>
</dbReference>
<keyword evidence="2" id="KW-0201">Cytochrome c-type biogenesis</keyword>
<dbReference type="PROSITE" id="PS51352">
    <property type="entry name" value="THIOREDOXIN_2"/>
    <property type="match status" value="1"/>
</dbReference>
<evidence type="ECO:0000256" key="3">
    <source>
        <dbReference type="ARBA" id="ARBA00022968"/>
    </source>
</evidence>
<evidence type="ECO:0000256" key="2">
    <source>
        <dbReference type="ARBA" id="ARBA00022748"/>
    </source>
</evidence>
<accession>S0EX96</accession>
<dbReference type="CDD" id="cd02966">
    <property type="entry name" value="TlpA_like_family"/>
    <property type="match status" value="1"/>
</dbReference>
<dbReference type="Gene3D" id="1.25.10.10">
    <property type="entry name" value="Leucine-rich Repeat Variant"/>
    <property type="match status" value="1"/>
</dbReference>
<dbReference type="InterPro" id="IPR017937">
    <property type="entry name" value="Thioredoxin_CS"/>
</dbReference>
<dbReference type="AlphaFoldDB" id="S0EX96"/>
<evidence type="ECO:0000313" key="8">
    <source>
        <dbReference type="EMBL" id="CCW34413.1"/>
    </source>
</evidence>
<reference evidence="9" key="1">
    <citation type="submission" date="2013-03" db="EMBL/GenBank/DDBJ databases">
        <title>Genome sequence of Chthonomonas calidirosea, the first sequenced genome from the Armatimonadetes phylum (formally candidate division OP10).</title>
        <authorList>
            <person name="Lee K.C.Y."/>
            <person name="Morgan X.C."/>
            <person name="Dunfield P.F."/>
            <person name="Tamas I."/>
            <person name="Houghton K.M."/>
            <person name="Vyssotski M."/>
            <person name="Ryan J.L.J."/>
            <person name="Lagutin K."/>
            <person name="McDonald I.R."/>
            <person name="Stott M.B."/>
        </authorList>
    </citation>
    <scope>NUCLEOTIDE SEQUENCE [LARGE SCALE GENOMIC DNA]</scope>
    <source>
        <strain evidence="9">DSM 23976 / ICMP 18418 / T49</strain>
    </source>
</reference>
<protein>
    <submittedName>
        <fullName evidence="8">HEAT repeats./AhpC/TSA family</fullName>
    </submittedName>
</protein>
<dbReference type="SMART" id="SM00567">
    <property type="entry name" value="EZ_HEAT"/>
    <property type="match status" value="3"/>
</dbReference>
<dbReference type="GO" id="GO:0017004">
    <property type="term" value="P:cytochrome complex assembly"/>
    <property type="evidence" value="ECO:0007669"/>
    <property type="project" value="UniProtKB-KW"/>
</dbReference>
<name>S0EX96_CHTCT</name>
<gene>
    <name evidence="8" type="ORF">CCALI_00584</name>
</gene>
<keyword evidence="9" id="KW-1185">Reference proteome</keyword>
<dbReference type="InParanoid" id="S0EX96"/>
<sequence length="398" mass="44638">MSFKMLSSKIAPARESIGTRSALRPTFLWAAVFAIVVALVLRHLHEQPALPPLDPLYGNSEDALPALITKLNGLSKEQQLPLLLQYVHSASAGLRYAAVDQLGNWKTPEAIAAVKQAFQDYDSEVRRRALYELPRMDFLKGQQLLAAALQDEDPWVREDAATQLALITERHKQKLDPSLVPALVQATEDPDINVSQMAMSALAHWLHRPWHVSMLAPQTLRQKMAAQWIRWWQTKRTHWPVSRQFVATGPVAPTLTVPCPDFTLRMIDGRTLTPRTQRGRITLLTFWGFNCGPCMAEQPDLNALYERYVGKPVDIIGVVVGNNTASEVRNYCRRNNVIPPQGMATPLLLRQFGCIEDVPVNVLIDPQGRICRIWQGAPRDPEPYSKVIDQLLTGVKGS</sequence>